<comment type="caution">
    <text evidence="3">The sequence shown here is derived from an EMBL/GenBank/DDBJ whole genome shotgun (WGS) entry which is preliminary data.</text>
</comment>
<accession>A0A845BFW7</accession>
<dbReference type="OrthoDB" id="9800709at2"/>
<dbReference type="InterPro" id="IPR036388">
    <property type="entry name" value="WH-like_DNA-bd_sf"/>
</dbReference>
<organism evidence="3 4">
    <name type="scientific">Teichococcus coralli</name>
    <dbReference type="NCBI Taxonomy" id="2545983"/>
    <lineage>
        <taxon>Bacteria</taxon>
        <taxon>Pseudomonadati</taxon>
        <taxon>Pseudomonadota</taxon>
        <taxon>Alphaproteobacteria</taxon>
        <taxon>Acetobacterales</taxon>
        <taxon>Roseomonadaceae</taxon>
        <taxon>Roseomonas</taxon>
    </lineage>
</organism>
<dbReference type="Gene3D" id="1.10.10.10">
    <property type="entry name" value="Winged helix-like DNA-binding domain superfamily/Winged helix DNA-binding domain"/>
    <property type="match status" value="1"/>
</dbReference>
<dbReference type="Pfam" id="PF00126">
    <property type="entry name" value="HTH_1"/>
    <property type="match status" value="1"/>
</dbReference>
<dbReference type="InterPro" id="IPR051815">
    <property type="entry name" value="Molybdate_resp_trans_reg"/>
</dbReference>
<evidence type="ECO:0000256" key="1">
    <source>
        <dbReference type="SAM" id="MobiDB-lite"/>
    </source>
</evidence>
<dbReference type="InterPro" id="IPR036390">
    <property type="entry name" value="WH_DNA-bd_sf"/>
</dbReference>
<dbReference type="PANTHER" id="PTHR30432:SF1">
    <property type="entry name" value="DNA-BINDING TRANSCRIPTIONAL DUAL REGULATOR MODE"/>
    <property type="match status" value="1"/>
</dbReference>
<dbReference type="EMBL" id="SNVJ01000009">
    <property type="protein sequence ID" value="MXP64122.1"/>
    <property type="molecule type" value="Genomic_DNA"/>
</dbReference>
<feature type="region of interest" description="Disordered" evidence="1">
    <location>
        <begin position="117"/>
        <end position="139"/>
    </location>
</feature>
<gene>
    <name evidence="3" type="ORF">E0493_12285</name>
</gene>
<keyword evidence="4" id="KW-1185">Reference proteome</keyword>
<sequence length="139" mass="14449">MAEGRERLVAHLRVSVGASTRLGPGKADLLEAVGREGSISAAGRRLGMSYARAWRLVNELEEGFGRPLVQAARGGGGGGGARLTPLGEQVLAAYRRMQAQAEAAVAAEVAGLRALLSPPASREGEAGEPAQAAPRVRWR</sequence>
<evidence type="ECO:0000313" key="4">
    <source>
        <dbReference type="Proteomes" id="UP000460715"/>
    </source>
</evidence>
<dbReference type="PANTHER" id="PTHR30432">
    <property type="entry name" value="TRANSCRIPTIONAL REGULATOR MODE"/>
    <property type="match status" value="1"/>
</dbReference>
<dbReference type="AlphaFoldDB" id="A0A845BFW7"/>
<dbReference type="GO" id="GO:0003700">
    <property type="term" value="F:DNA-binding transcription factor activity"/>
    <property type="evidence" value="ECO:0007669"/>
    <property type="project" value="InterPro"/>
</dbReference>
<reference evidence="3 4" key="1">
    <citation type="submission" date="2019-03" db="EMBL/GenBank/DDBJ databases">
        <title>Roseomonas sp. a novel Roseomonas species isolated from Sea whip Gorgonian.</title>
        <authorList>
            <person name="Li F."/>
            <person name="Pan X."/>
            <person name="Huang S."/>
            <person name="Li Z."/>
            <person name="Meng B."/>
        </authorList>
    </citation>
    <scope>NUCLEOTIDE SEQUENCE [LARGE SCALE GENOMIC DNA]</scope>
    <source>
        <strain evidence="3 4">M0104</strain>
    </source>
</reference>
<feature type="domain" description="HTH lysR-type" evidence="2">
    <location>
        <begin position="29"/>
        <end position="88"/>
    </location>
</feature>
<dbReference type="InterPro" id="IPR000847">
    <property type="entry name" value="LysR_HTH_N"/>
</dbReference>
<feature type="compositionally biased region" description="Low complexity" evidence="1">
    <location>
        <begin position="127"/>
        <end position="139"/>
    </location>
</feature>
<protein>
    <submittedName>
        <fullName evidence="3">LysR family transcriptional regulator</fullName>
    </submittedName>
</protein>
<evidence type="ECO:0000259" key="2">
    <source>
        <dbReference type="Pfam" id="PF00126"/>
    </source>
</evidence>
<evidence type="ECO:0000313" key="3">
    <source>
        <dbReference type="EMBL" id="MXP64122.1"/>
    </source>
</evidence>
<dbReference type="Proteomes" id="UP000460715">
    <property type="component" value="Unassembled WGS sequence"/>
</dbReference>
<dbReference type="SUPFAM" id="SSF46785">
    <property type="entry name" value="Winged helix' DNA-binding domain"/>
    <property type="match status" value="1"/>
</dbReference>
<name>A0A845BFW7_9PROT</name>
<proteinExistence type="predicted"/>